<organism evidence="3 4">
    <name type="scientific">Choanephora cucurbitarum</name>
    <dbReference type="NCBI Taxonomy" id="101091"/>
    <lineage>
        <taxon>Eukaryota</taxon>
        <taxon>Fungi</taxon>
        <taxon>Fungi incertae sedis</taxon>
        <taxon>Mucoromycota</taxon>
        <taxon>Mucoromycotina</taxon>
        <taxon>Mucoromycetes</taxon>
        <taxon>Mucorales</taxon>
        <taxon>Mucorineae</taxon>
        <taxon>Choanephoraceae</taxon>
        <taxon>Choanephoroideae</taxon>
        <taxon>Choanephora</taxon>
    </lineage>
</organism>
<dbReference type="SUPFAM" id="SSF82153">
    <property type="entry name" value="FAS1 domain"/>
    <property type="match status" value="4"/>
</dbReference>
<dbReference type="InterPro" id="IPR050904">
    <property type="entry name" value="Adhesion/Biosynth-related"/>
</dbReference>
<protein>
    <submittedName>
        <fullName evidence="3">FAS1 domain-containing protein fsc1</fullName>
    </submittedName>
</protein>
<evidence type="ECO:0000259" key="2">
    <source>
        <dbReference type="PROSITE" id="PS50213"/>
    </source>
</evidence>
<dbReference type="PROSITE" id="PS50213">
    <property type="entry name" value="FAS1"/>
    <property type="match status" value="4"/>
</dbReference>
<comment type="caution">
    <text evidence="3">The sequence shown here is derived from an EMBL/GenBank/DDBJ whole genome shotgun (WGS) entry which is preliminary data.</text>
</comment>
<dbReference type="GO" id="GO:0005615">
    <property type="term" value="C:extracellular space"/>
    <property type="evidence" value="ECO:0007669"/>
    <property type="project" value="TreeGrafter"/>
</dbReference>
<feature type="domain" description="FAS1" evidence="2">
    <location>
        <begin position="564"/>
        <end position="705"/>
    </location>
</feature>
<evidence type="ECO:0000313" key="4">
    <source>
        <dbReference type="Proteomes" id="UP000093000"/>
    </source>
</evidence>
<keyword evidence="4" id="KW-1185">Reference proteome</keyword>
<accession>A0A1C7NS90</accession>
<dbReference type="InterPro" id="IPR036378">
    <property type="entry name" value="FAS1_dom_sf"/>
</dbReference>
<dbReference type="PANTHER" id="PTHR10900">
    <property type="entry name" value="PERIOSTIN-RELATED"/>
    <property type="match status" value="1"/>
</dbReference>
<dbReference type="Pfam" id="PF02469">
    <property type="entry name" value="Fasciclin"/>
    <property type="match status" value="4"/>
</dbReference>
<evidence type="ECO:0000313" key="3">
    <source>
        <dbReference type="EMBL" id="OBZ91918.1"/>
    </source>
</evidence>
<dbReference type="InterPro" id="IPR000782">
    <property type="entry name" value="FAS1_domain"/>
</dbReference>
<sequence>MLAICLKTKTIIDVLSEDKRYETLLSYLEKNQMIEYVKKIESGTFFAPDNNAFKQTNQTIDRSTLLYHIIKKGMKSTDFYHGQLKETLLIRSGYLVPDNNSGAGQRIKFSKKGDDISVNQAKIIQSDLQVNNKTYIHAINSVLMPPSLLGDMVTEDRSKLIHEWMASTGLLDMLHQKRPFTLFLTTSSTPLDKFNLIESSYLTSSHGQDDLSTFIQYAIIDKAIFLDEFNAGKTTYKSLSGDALVLTSDKKSAAMAVNDMPIKQSDIIAANGVIHEISDTFRPPSIIFDTRKYLYGSNSTHMVDLMDNYNISDYYLKDRHNATFLIPALDTINQSIVSKDWVEYHILHQPYTLKKGSFLLDSEFKSPDLGYQRQKMLVSVESDNHPNSIYFDRARVIGESININQDVIYQLSEPVTVPGNIFERLVLDLDVSTFIATLYVSEVIEEIKNTHGLTLFAPTNEAFQNLGLVAKYLVHPTAKTQLQTVLRYHAAPSLLYYDDMKQPLIEIDTLANATLNISQKEDQTVVVGSPGGNEHTTGKITQHDMLVSNGVVHKISEVQIPSQINITNRHVLIGIESKLMMQILEKTGLLSVIDEKEMVVLAPSDKAFSHLDIEALLNDSYELERLAKLHIVPTAWQDRWIVQQEDRRSEYATLLSDDDKVAIRENEKGELFVEVKNGGDNNRAHVTGLGRVPAGGGVIEIDTVLMPIRRGLFGLPFAWSIVVLLMIIGITGGLIAIIGFFGYKIHSRRRLGYRPIF</sequence>
<dbReference type="SMART" id="SM00554">
    <property type="entry name" value="FAS1"/>
    <property type="match status" value="4"/>
</dbReference>
<evidence type="ECO:0000256" key="1">
    <source>
        <dbReference type="SAM" id="Phobius"/>
    </source>
</evidence>
<keyword evidence="1" id="KW-0472">Membrane</keyword>
<reference evidence="3 4" key="1">
    <citation type="submission" date="2016-03" db="EMBL/GenBank/DDBJ databases">
        <title>Choanephora cucurbitarum.</title>
        <authorList>
            <person name="Min B."/>
            <person name="Park H."/>
            <person name="Park J.-H."/>
            <person name="Shin H.-D."/>
            <person name="Choi I.-G."/>
        </authorList>
    </citation>
    <scope>NUCLEOTIDE SEQUENCE [LARGE SCALE GENOMIC DNA]</scope>
    <source>
        <strain evidence="3 4">KUS-F28377</strain>
    </source>
</reference>
<dbReference type="Proteomes" id="UP000093000">
    <property type="component" value="Unassembled WGS sequence"/>
</dbReference>
<feature type="domain" description="FAS1" evidence="2">
    <location>
        <begin position="145"/>
        <end position="281"/>
    </location>
</feature>
<dbReference type="STRING" id="101091.A0A1C7NS90"/>
<dbReference type="EMBL" id="LUGH01000001">
    <property type="protein sequence ID" value="OBZ91918.1"/>
    <property type="molecule type" value="Genomic_DNA"/>
</dbReference>
<dbReference type="InParanoid" id="A0A1C7NS90"/>
<dbReference type="AlphaFoldDB" id="A0A1C7NS90"/>
<proteinExistence type="predicted"/>
<dbReference type="OrthoDB" id="14252at2759"/>
<dbReference type="Gene3D" id="2.30.180.10">
    <property type="entry name" value="FAS1 domain"/>
    <property type="match status" value="4"/>
</dbReference>
<feature type="domain" description="FAS1" evidence="2">
    <location>
        <begin position="8"/>
        <end position="143"/>
    </location>
</feature>
<name>A0A1C7NS90_9FUNG</name>
<keyword evidence="1" id="KW-0812">Transmembrane</keyword>
<feature type="domain" description="FAS1" evidence="2">
    <location>
        <begin position="418"/>
        <end position="559"/>
    </location>
</feature>
<gene>
    <name evidence="3" type="primary">fsc1_0</name>
    <name evidence="3" type="ORF">A0J61_00021</name>
</gene>
<feature type="transmembrane region" description="Helical" evidence="1">
    <location>
        <begin position="717"/>
        <end position="743"/>
    </location>
</feature>
<keyword evidence="1" id="KW-1133">Transmembrane helix</keyword>
<dbReference type="PANTHER" id="PTHR10900:SF77">
    <property type="entry name" value="FI19380P1"/>
    <property type="match status" value="1"/>
</dbReference>
<dbReference type="FunCoup" id="A0A1C7NS90">
    <property type="interactions" value="32"/>
</dbReference>